<dbReference type="PANTHER" id="PTHR43086:SF2">
    <property type="entry name" value="HYDROXYSTEROID DEHYDROGENASE-LIKE PROTEIN 1"/>
    <property type="match status" value="1"/>
</dbReference>
<keyword evidence="3" id="KW-0560">Oxidoreductase</keyword>
<dbReference type="PRINTS" id="PR00080">
    <property type="entry name" value="SDRFAMILY"/>
</dbReference>
<evidence type="ECO:0000313" key="9">
    <source>
        <dbReference type="WBParaSite" id="DME_0000906101-mRNA-1"/>
    </source>
</evidence>
<evidence type="ECO:0000256" key="5">
    <source>
        <dbReference type="SAM" id="Phobius"/>
    </source>
</evidence>
<feature type="transmembrane region" description="Helical" evidence="5">
    <location>
        <begin position="6"/>
        <end position="26"/>
    </location>
</feature>
<keyword evidence="8" id="KW-1185">Reference proteome</keyword>
<keyword evidence="2" id="KW-0444">Lipid biosynthesis</keyword>
<dbReference type="PANTHER" id="PTHR43086">
    <property type="entry name" value="VERY-LONG-CHAIN 3-OXOOACYL-COA REDUCTASE"/>
    <property type="match status" value="1"/>
</dbReference>
<keyword evidence="5" id="KW-1133">Transmembrane helix</keyword>
<gene>
    <name evidence="6" type="ORF">DME_LOCUS10582</name>
</gene>
<sequence length="306" mass="34138">MCICVIGWIAILFFIYKIALSVYKIVYPYIIAKPINLAEAAGGKWAVVTGSTDGIGKQFASQLARKGFSILLIARSKSKLDETKQLIEESGVEVKTIVFDFSCTDVNEYQKTIFNELDRLDVGILINNVGVSYEFPEILHKIEGGAGRIADINIVNTLPCTLLCSRVLSQMVKRNKGIIVNVSSSIAYLNSKMFAAYVAAKQHTASFTSVIRKEYAAYNIIIQLISPMFITTKMSKIKHPSFFIPTPERFVKSTLRTIGHVDETTGFLAHQIQIEMFMNLPTFLLNYIVGKSSEALNKKCIAKKNR</sequence>
<comment type="similarity">
    <text evidence="4">Belongs to the short-chain dehydrogenases/reductases (SDR) family. 17-beta-HSD 3 subfamily.</text>
</comment>
<evidence type="ECO:0000313" key="8">
    <source>
        <dbReference type="Proteomes" id="UP000274756"/>
    </source>
</evidence>
<evidence type="ECO:0000256" key="1">
    <source>
        <dbReference type="ARBA" id="ARBA00022857"/>
    </source>
</evidence>
<dbReference type="Pfam" id="PF00106">
    <property type="entry name" value="adh_short"/>
    <property type="match status" value="1"/>
</dbReference>
<evidence type="ECO:0000256" key="3">
    <source>
        <dbReference type="ARBA" id="ARBA00023002"/>
    </source>
</evidence>
<evidence type="ECO:0000313" key="7">
    <source>
        <dbReference type="Proteomes" id="UP000038040"/>
    </source>
</evidence>
<dbReference type="EMBL" id="UYYG01001226">
    <property type="protein sequence ID" value="VDN60609.1"/>
    <property type="molecule type" value="Genomic_DNA"/>
</dbReference>
<evidence type="ECO:0000256" key="4">
    <source>
        <dbReference type="ARBA" id="ARBA00038261"/>
    </source>
</evidence>
<dbReference type="Proteomes" id="UP000038040">
    <property type="component" value="Unplaced"/>
</dbReference>
<dbReference type="AlphaFoldDB" id="A0A0N4UMI3"/>
<keyword evidence="5" id="KW-0472">Membrane</keyword>
<dbReference type="STRING" id="318479.A0A0N4UMI3"/>
<dbReference type="InterPro" id="IPR002347">
    <property type="entry name" value="SDR_fam"/>
</dbReference>
<dbReference type="SUPFAM" id="SSF51735">
    <property type="entry name" value="NAD(P)-binding Rossmann-fold domains"/>
    <property type="match status" value="1"/>
</dbReference>
<dbReference type="Proteomes" id="UP000274756">
    <property type="component" value="Unassembled WGS sequence"/>
</dbReference>
<dbReference type="CDD" id="cd05356">
    <property type="entry name" value="17beta-HSD1_like_SDR_c"/>
    <property type="match status" value="1"/>
</dbReference>
<name>A0A0N4UMI3_DRAME</name>
<organism evidence="7 9">
    <name type="scientific">Dracunculus medinensis</name>
    <name type="common">Guinea worm</name>
    <dbReference type="NCBI Taxonomy" id="318479"/>
    <lineage>
        <taxon>Eukaryota</taxon>
        <taxon>Metazoa</taxon>
        <taxon>Ecdysozoa</taxon>
        <taxon>Nematoda</taxon>
        <taxon>Chromadorea</taxon>
        <taxon>Rhabditida</taxon>
        <taxon>Spirurina</taxon>
        <taxon>Dracunculoidea</taxon>
        <taxon>Dracunculidae</taxon>
        <taxon>Dracunculus</taxon>
    </lineage>
</organism>
<dbReference type="GO" id="GO:0006694">
    <property type="term" value="P:steroid biosynthetic process"/>
    <property type="evidence" value="ECO:0007669"/>
    <property type="project" value="UniProtKB-KW"/>
</dbReference>
<dbReference type="GO" id="GO:0005783">
    <property type="term" value="C:endoplasmic reticulum"/>
    <property type="evidence" value="ECO:0007669"/>
    <property type="project" value="TreeGrafter"/>
</dbReference>
<dbReference type="GO" id="GO:0016491">
    <property type="term" value="F:oxidoreductase activity"/>
    <property type="evidence" value="ECO:0007669"/>
    <property type="project" value="UniProtKB-KW"/>
</dbReference>
<evidence type="ECO:0000256" key="2">
    <source>
        <dbReference type="ARBA" id="ARBA00022955"/>
    </source>
</evidence>
<reference evidence="6 8" key="2">
    <citation type="submission" date="2018-11" db="EMBL/GenBank/DDBJ databases">
        <authorList>
            <consortium name="Pathogen Informatics"/>
        </authorList>
    </citation>
    <scope>NUCLEOTIDE SEQUENCE [LARGE SCALE GENOMIC DNA]</scope>
</reference>
<keyword evidence="1" id="KW-0521">NADP</keyword>
<dbReference type="PRINTS" id="PR00081">
    <property type="entry name" value="GDHRDH"/>
</dbReference>
<keyword evidence="2" id="KW-0752">Steroid biosynthesis</keyword>
<proteinExistence type="inferred from homology"/>
<dbReference type="GO" id="GO:0030497">
    <property type="term" value="P:fatty acid elongation"/>
    <property type="evidence" value="ECO:0007669"/>
    <property type="project" value="TreeGrafter"/>
</dbReference>
<protein>
    <submittedName>
        <fullName evidence="9">Estradiol 17-beta-dehydrogenase 12</fullName>
    </submittedName>
</protein>
<keyword evidence="5" id="KW-0812">Transmembrane</keyword>
<keyword evidence="2" id="KW-0443">Lipid metabolism</keyword>
<dbReference type="WBParaSite" id="DME_0000906101-mRNA-1">
    <property type="protein sequence ID" value="DME_0000906101-mRNA-1"/>
    <property type="gene ID" value="DME_0000906101"/>
</dbReference>
<reference evidence="9" key="1">
    <citation type="submission" date="2017-02" db="UniProtKB">
        <authorList>
            <consortium name="WormBaseParasite"/>
        </authorList>
    </citation>
    <scope>IDENTIFICATION</scope>
</reference>
<dbReference type="OrthoDB" id="5545019at2759"/>
<evidence type="ECO:0000313" key="6">
    <source>
        <dbReference type="EMBL" id="VDN60609.1"/>
    </source>
</evidence>
<dbReference type="PIRSF" id="PIRSF000126">
    <property type="entry name" value="11-beta-HSD1"/>
    <property type="match status" value="1"/>
</dbReference>
<dbReference type="InterPro" id="IPR036291">
    <property type="entry name" value="NAD(P)-bd_dom_sf"/>
</dbReference>
<accession>A0A0N4UMI3</accession>
<dbReference type="Gene3D" id="3.40.50.720">
    <property type="entry name" value="NAD(P)-binding Rossmann-like Domain"/>
    <property type="match status" value="1"/>
</dbReference>